<dbReference type="HOGENOM" id="CLU_2820056_0_0_1"/>
<evidence type="ECO:0000313" key="1">
    <source>
        <dbReference type="EMBL" id="EFH48617.1"/>
    </source>
</evidence>
<dbReference type="Proteomes" id="UP000008694">
    <property type="component" value="Unassembled WGS sequence"/>
</dbReference>
<gene>
    <name evidence="1" type="ORF">ARALYDRAFT_662819</name>
</gene>
<protein>
    <submittedName>
        <fullName evidence="1">Predicted protein</fullName>
    </submittedName>
</protein>
<dbReference type="AlphaFoldDB" id="D7M7N5"/>
<organism evidence="2">
    <name type="scientific">Arabidopsis lyrata subsp. lyrata</name>
    <name type="common">Lyre-leaved rock-cress</name>
    <dbReference type="NCBI Taxonomy" id="81972"/>
    <lineage>
        <taxon>Eukaryota</taxon>
        <taxon>Viridiplantae</taxon>
        <taxon>Streptophyta</taxon>
        <taxon>Embryophyta</taxon>
        <taxon>Tracheophyta</taxon>
        <taxon>Spermatophyta</taxon>
        <taxon>Magnoliopsida</taxon>
        <taxon>eudicotyledons</taxon>
        <taxon>Gunneridae</taxon>
        <taxon>Pentapetalae</taxon>
        <taxon>rosids</taxon>
        <taxon>malvids</taxon>
        <taxon>Brassicales</taxon>
        <taxon>Brassicaceae</taxon>
        <taxon>Camelineae</taxon>
        <taxon>Arabidopsis</taxon>
    </lineage>
</organism>
<accession>D7M7N5</accession>
<proteinExistence type="predicted"/>
<sequence>EEEAETKFTTCWMRLVIGWKGRRQFNHTVLTSSPPLSVKLFLSKLRISSLTRIKCSNALIPLFPCFC</sequence>
<dbReference type="EMBL" id="GL348718">
    <property type="protein sequence ID" value="EFH48617.1"/>
    <property type="molecule type" value="Genomic_DNA"/>
</dbReference>
<evidence type="ECO:0000313" key="2">
    <source>
        <dbReference type="Proteomes" id="UP000008694"/>
    </source>
</evidence>
<feature type="non-terminal residue" evidence="1">
    <location>
        <position position="1"/>
    </location>
</feature>
<name>D7M7N5_ARALL</name>
<dbReference type="Gramene" id="Al_scaffold_0006_2884">
    <property type="protein sequence ID" value="Al_scaffold_0006_2884"/>
    <property type="gene ID" value="Al_scaffold_0006_2884"/>
</dbReference>
<reference evidence="2" key="1">
    <citation type="journal article" date="2011" name="Nat. Genet.">
        <title>The Arabidopsis lyrata genome sequence and the basis of rapid genome size change.</title>
        <authorList>
            <person name="Hu T.T."/>
            <person name="Pattyn P."/>
            <person name="Bakker E.G."/>
            <person name="Cao J."/>
            <person name="Cheng J.-F."/>
            <person name="Clark R.M."/>
            <person name="Fahlgren N."/>
            <person name="Fawcett J.A."/>
            <person name="Grimwood J."/>
            <person name="Gundlach H."/>
            <person name="Haberer G."/>
            <person name="Hollister J.D."/>
            <person name="Ossowski S."/>
            <person name="Ottilar R.P."/>
            <person name="Salamov A.A."/>
            <person name="Schneeberger K."/>
            <person name="Spannagl M."/>
            <person name="Wang X."/>
            <person name="Yang L."/>
            <person name="Nasrallah M.E."/>
            <person name="Bergelson J."/>
            <person name="Carrington J.C."/>
            <person name="Gaut B.S."/>
            <person name="Schmutz J."/>
            <person name="Mayer K.F.X."/>
            <person name="Van de Peer Y."/>
            <person name="Grigoriev I.V."/>
            <person name="Nordborg M."/>
            <person name="Weigel D."/>
            <person name="Guo Y.-L."/>
        </authorList>
    </citation>
    <scope>NUCLEOTIDE SEQUENCE [LARGE SCALE GENOMIC DNA]</scope>
    <source>
        <strain evidence="2">cv. MN47</strain>
    </source>
</reference>
<keyword evidence="2" id="KW-1185">Reference proteome</keyword>